<sequence length="160" mass="18328">MAVRKFRFVREDLRRSHTRYARSGALLLALGAVALGLLGALRQPPVLATLLGLAVALALVALYERRIEARYWALHESAGLWFGDGRLHWGDARHEVSEALADFVRVRIYTLRGRVHRLIGEHRDGMDREYRALDNMDAFLAEFRRHAPHAQFGPVHNQWL</sequence>
<proteinExistence type="predicted"/>
<comment type="caution">
    <text evidence="2">The sequence shown here is derived from an EMBL/GenBank/DDBJ whole genome shotgun (WGS) entry which is preliminary data.</text>
</comment>
<feature type="transmembrane region" description="Helical" evidence="1">
    <location>
        <begin position="20"/>
        <end position="40"/>
    </location>
</feature>
<keyword evidence="1" id="KW-1133">Transmembrane helix</keyword>
<feature type="transmembrane region" description="Helical" evidence="1">
    <location>
        <begin position="46"/>
        <end position="63"/>
    </location>
</feature>
<organism evidence="2 3">
    <name type="scientific">Lysobacter silvisoli</name>
    <dbReference type="NCBI Taxonomy" id="2293254"/>
    <lineage>
        <taxon>Bacteria</taxon>
        <taxon>Pseudomonadati</taxon>
        <taxon>Pseudomonadota</taxon>
        <taxon>Gammaproteobacteria</taxon>
        <taxon>Lysobacterales</taxon>
        <taxon>Lysobacteraceae</taxon>
        <taxon>Lysobacter</taxon>
    </lineage>
</organism>
<protein>
    <submittedName>
        <fullName evidence="2">Uncharacterized protein</fullName>
    </submittedName>
</protein>
<dbReference type="AlphaFoldDB" id="A0A371JZI2"/>
<evidence type="ECO:0000313" key="3">
    <source>
        <dbReference type="Proteomes" id="UP000264492"/>
    </source>
</evidence>
<evidence type="ECO:0000256" key="1">
    <source>
        <dbReference type="SAM" id="Phobius"/>
    </source>
</evidence>
<dbReference type="RefSeq" id="WP_115859443.1">
    <property type="nucleotide sequence ID" value="NZ_QTSU01000002.1"/>
</dbReference>
<evidence type="ECO:0000313" key="2">
    <source>
        <dbReference type="EMBL" id="RDZ27066.1"/>
    </source>
</evidence>
<keyword evidence="3" id="KW-1185">Reference proteome</keyword>
<reference evidence="2 3" key="1">
    <citation type="submission" date="2018-08" db="EMBL/GenBank/DDBJ databases">
        <title>Lysobacter sp. zong2l5, whole genome shotgun sequence.</title>
        <authorList>
            <person name="Zhang X."/>
            <person name="Feng G."/>
            <person name="Zhu H."/>
        </authorList>
    </citation>
    <scope>NUCLEOTIDE SEQUENCE [LARGE SCALE GENOMIC DNA]</scope>
    <source>
        <strain evidence="3">zong2l5</strain>
    </source>
</reference>
<gene>
    <name evidence="2" type="ORF">DX914_12415</name>
</gene>
<name>A0A371JZI2_9GAMM</name>
<keyword evidence="1" id="KW-0812">Transmembrane</keyword>
<dbReference type="Proteomes" id="UP000264492">
    <property type="component" value="Unassembled WGS sequence"/>
</dbReference>
<accession>A0A371JZI2</accession>
<dbReference type="OrthoDB" id="9988004at2"/>
<keyword evidence="1" id="KW-0472">Membrane</keyword>
<dbReference type="EMBL" id="QTSU01000002">
    <property type="protein sequence ID" value="RDZ27066.1"/>
    <property type="molecule type" value="Genomic_DNA"/>
</dbReference>